<keyword evidence="1" id="KW-0812">Transmembrane</keyword>
<keyword evidence="1" id="KW-1133">Transmembrane helix</keyword>
<reference evidence="2 3" key="1">
    <citation type="submission" date="2023-11" db="EMBL/GenBank/DDBJ databases">
        <title>MicrobeMod: A computational toolkit for identifying prokaryotic methylation and restriction-modification with nanopore sequencing.</title>
        <authorList>
            <person name="Crits-Christoph A."/>
            <person name="Kang S.C."/>
            <person name="Lee H."/>
            <person name="Ostrov N."/>
        </authorList>
    </citation>
    <scope>NUCLEOTIDE SEQUENCE [LARGE SCALE GENOMIC DNA]</scope>
    <source>
        <strain evidence="2 3">DSMZ 700</strain>
    </source>
</reference>
<dbReference type="EMBL" id="JAWXYB010000008">
    <property type="protein sequence ID" value="MDX5929553.1"/>
    <property type="molecule type" value="Genomic_DNA"/>
</dbReference>
<keyword evidence="3" id="KW-1185">Reference proteome</keyword>
<protein>
    <submittedName>
        <fullName evidence="2">Uncharacterized protein</fullName>
    </submittedName>
</protein>
<evidence type="ECO:0000256" key="1">
    <source>
        <dbReference type="SAM" id="Phobius"/>
    </source>
</evidence>
<accession>A0AAW9DM93</accession>
<organism evidence="2 3">
    <name type="scientific">Acidiphilium acidophilum</name>
    <name type="common">Thiobacillus acidophilus</name>
    <dbReference type="NCBI Taxonomy" id="76588"/>
    <lineage>
        <taxon>Bacteria</taxon>
        <taxon>Pseudomonadati</taxon>
        <taxon>Pseudomonadota</taxon>
        <taxon>Alphaproteobacteria</taxon>
        <taxon>Acetobacterales</taxon>
        <taxon>Acidocellaceae</taxon>
        <taxon>Acidiphilium</taxon>
    </lineage>
</organism>
<keyword evidence="1" id="KW-0472">Membrane</keyword>
<evidence type="ECO:0000313" key="3">
    <source>
        <dbReference type="Proteomes" id="UP001279553"/>
    </source>
</evidence>
<dbReference type="Proteomes" id="UP001279553">
    <property type="component" value="Unassembled WGS sequence"/>
</dbReference>
<dbReference type="AlphaFoldDB" id="A0AAW9DM93"/>
<sequence length="235" mass="25799">MDTVIAGQPDQGQDFDRIIRTAQDEFIRAADLGGIAGDPAEKLFRAFTTHLTALRAVHFSERQIAGQRIDRLDARLLSIKQVQDDLKITGTIVSKLAQDEINAAHAKMGQSIIQSIAKEVKTQMHAQARAAWVMSIVCAAGLMVLAGIGGLAYGYHWDRTRIAASLRDGNALLGAIADTQGPKAVTDWNMLMRYNPIVSVMKECHGINVSYQQHGRKACQMVFWIAPVPQRKPPV</sequence>
<gene>
    <name evidence="2" type="ORF">SIL87_02070</name>
</gene>
<evidence type="ECO:0000313" key="2">
    <source>
        <dbReference type="EMBL" id="MDX5929553.1"/>
    </source>
</evidence>
<proteinExistence type="predicted"/>
<feature type="transmembrane region" description="Helical" evidence="1">
    <location>
        <begin position="130"/>
        <end position="155"/>
    </location>
</feature>
<name>A0AAW9DM93_ACIAO</name>
<dbReference type="RefSeq" id="WP_319612613.1">
    <property type="nucleotide sequence ID" value="NZ_JAWXYB010000008.1"/>
</dbReference>
<comment type="caution">
    <text evidence="2">The sequence shown here is derived from an EMBL/GenBank/DDBJ whole genome shotgun (WGS) entry which is preliminary data.</text>
</comment>